<keyword evidence="4" id="KW-1003">Cell membrane</keyword>
<feature type="transmembrane region" description="Helical" evidence="8">
    <location>
        <begin position="140"/>
        <end position="160"/>
    </location>
</feature>
<evidence type="ECO:0000256" key="8">
    <source>
        <dbReference type="SAM" id="Phobius"/>
    </source>
</evidence>
<evidence type="ECO:0000256" key="6">
    <source>
        <dbReference type="ARBA" id="ARBA00022989"/>
    </source>
</evidence>
<evidence type="ECO:0000256" key="4">
    <source>
        <dbReference type="ARBA" id="ARBA00022475"/>
    </source>
</evidence>
<dbReference type="SUPFAM" id="SSF81345">
    <property type="entry name" value="ABC transporter involved in vitamin B12 uptake, BtuC"/>
    <property type="match status" value="1"/>
</dbReference>
<dbReference type="EMBL" id="LLZU01000005">
    <property type="protein sequence ID" value="KRV50738.1"/>
    <property type="molecule type" value="Genomic_DNA"/>
</dbReference>
<comment type="subcellular location">
    <subcellularLocation>
        <location evidence="1">Cell membrane</location>
        <topology evidence="1">Multi-pass membrane protein</topology>
    </subcellularLocation>
</comment>
<evidence type="ECO:0000256" key="7">
    <source>
        <dbReference type="ARBA" id="ARBA00023136"/>
    </source>
</evidence>
<dbReference type="Pfam" id="PF01032">
    <property type="entry name" value="FecCD"/>
    <property type="match status" value="1"/>
</dbReference>
<name>A0A0T6LXZ1_WENVI</name>
<feature type="transmembrane region" description="Helical" evidence="8">
    <location>
        <begin position="231"/>
        <end position="254"/>
    </location>
</feature>
<dbReference type="AlphaFoldDB" id="A0A0T6LXZ1"/>
<keyword evidence="10" id="KW-1185">Reference proteome</keyword>
<evidence type="ECO:0000256" key="2">
    <source>
        <dbReference type="ARBA" id="ARBA00007935"/>
    </source>
</evidence>
<keyword evidence="6 8" id="KW-1133">Transmembrane helix</keyword>
<dbReference type="PANTHER" id="PTHR30472">
    <property type="entry name" value="FERRIC ENTEROBACTIN TRANSPORT SYSTEM PERMEASE PROTEIN"/>
    <property type="match status" value="1"/>
</dbReference>
<comment type="similarity">
    <text evidence="2">Belongs to the binding-protein-dependent transport system permease family. FecCD subfamily.</text>
</comment>
<keyword evidence="5 8" id="KW-0812">Transmembrane</keyword>
<dbReference type="FunFam" id="1.10.3470.10:FF:000001">
    <property type="entry name" value="Vitamin B12 ABC transporter permease BtuC"/>
    <property type="match status" value="1"/>
</dbReference>
<keyword evidence="7 8" id="KW-0472">Membrane</keyword>
<dbReference type="PANTHER" id="PTHR30472:SF1">
    <property type="entry name" value="FE(3+) DICITRATE TRANSPORT SYSTEM PERMEASE PROTEIN FECC-RELATED"/>
    <property type="match status" value="1"/>
</dbReference>
<evidence type="ECO:0000313" key="9">
    <source>
        <dbReference type="EMBL" id="KRV50738.1"/>
    </source>
</evidence>
<keyword evidence="3" id="KW-0813">Transport</keyword>
<feature type="transmembrane region" description="Helical" evidence="8">
    <location>
        <begin position="303"/>
        <end position="321"/>
    </location>
</feature>
<evidence type="ECO:0000256" key="3">
    <source>
        <dbReference type="ARBA" id="ARBA00022448"/>
    </source>
</evidence>
<proteinExistence type="inferred from homology"/>
<dbReference type="STRING" id="76728.AQ490_15380"/>
<dbReference type="CDD" id="cd06550">
    <property type="entry name" value="TM_ABC_iron-siderophores_like"/>
    <property type="match status" value="1"/>
</dbReference>
<feature type="transmembrane region" description="Helical" evidence="8">
    <location>
        <begin position="274"/>
        <end position="296"/>
    </location>
</feature>
<evidence type="ECO:0000313" key="10">
    <source>
        <dbReference type="Proteomes" id="UP000050867"/>
    </source>
</evidence>
<evidence type="ECO:0000256" key="1">
    <source>
        <dbReference type="ARBA" id="ARBA00004651"/>
    </source>
</evidence>
<feature type="transmembrane region" description="Helical" evidence="8">
    <location>
        <begin position="82"/>
        <end position="103"/>
    </location>
</feature>
<gene>
    <name evidence="9" type="ORF">AQ490_15380</name>
</gene>
<dbReference type="Gene3D" id="1.10.3470.10">
    <property type="entry name" value="ABC transporter involved in vitamin B12 uptake, BtuC"/>
    <property type="match status" value="1"/>
</dbReference>
<dbReference type="InterPro" id="IPR000522">
    <property type="entry name" value="ABC_transptr_permease_BtuC"/>
</dbReference>
<accession>A0A0T6LXZ1</accession>
<reference evidence="9 10" key="1">
    <citation type="submission" date="2015-10" db="EMBL/GenBank/DDBJ databases">
        <title>Draft genome sequence of pyrrolomycin-producing Streptomyces vitaminophilus.</title>
        <authorList>
            <person name="Graham D.E."/>
            <person name="Mahan K.M."/>
            <person name="Klingeman D.M."/>
            <person name="Hettich R.L."/>
            <person name="Parry R.J."/>
        </authorList>
    </citation>
    <scope>NUCLEOTIDE SEQUENCE [LARGE SCALE GENOMIC DNA]</scope>
    <source>
        <strain evidence="9 10">ATCC 31673</strain>
    </source>
</reference>
<dbReference type="GO" id="GO:0033214">
    <property type="term" value="P:siderophore-iron import into cell"/>
    <property type="evidence" value="ECO:0007669"/>
    <property type="project" value="TreeGrafter"/>
</dbReference>
<dbReference type="Proteomes" id="UP000050867">
    <property type="component" value="Unassembled WGS sequence"/>
</dbReference>
<dbReference type="GO" id="GO:0005886">
    <property type="term" value="C:plasma membrane"/>
    <property type="evidence" value="ECO:0007669"/>
    <property type="project" value="UniProtKB-SubCell"/>
</dbReference>
<organism evidence="9 10">
    <name type="scientific">Wenjunlia vitaminophila</name>
    <name type="common">Streptomyces vitaminophilus</name>
    <dbReference type="NCBI Taxonomy" id="76728"/>
    <lineage>
        <taxon>Bacteria</taxon>
        <taxon>Bacillati</taxon>
        <taxon>Actinomycetota</taxon>
        <taxon>Actinomycetes</taxon>
        <taxon>Kitasatosporales</taxon>
        <taxon>Streptomycetaceae</taxon>
        <taxon>Wenjunlia</taxon>
    </lineage>
</organism>
<feature type="transmembrane region" description="Helical" evidence="8">
    <location>
        <begin position="109"/>
        <end position="128"/>
    </location>
</feature>
<dbReference type="InterPro" id="IPR037294">
    <property type="entry name" value="ABC_BtuC-like"/>
</dbReference>
<dbReference type="eggNOG" id="COG0609">
    <property type="taxonomic scope" value="Bacteria"/>
</dbReference>
<feature type="transmembrane region" description="Helical" evidence="8">
    <location>
        <begin position="188"/>
        <end position="210"/>
    </location>
</feature>
<sequence>MLLGATGVLLLLCALSLAVGARHIPPGDVWQALVDPHDPEVEAVVRSVRVPRTLLGLSAGAALGVSGTLMQALTRNPLADPGILGVTGGASFAVVLAVGVLGVSSLYGYVWFAFAGALAAGALVYLLGGVGRTGMTPVKLALAGMAVTAMLNSLTSAVTLTDTEALNRHRFWAAGSLAGQETSVVLRLAPFLVCGLLGALALAPALNSLALGDEVAVALGRRTGWVRVQGAVAVTLLTGGAVAVVGPLVFVGLVVPHLARALTARAGVGPDHRWLLPLSMVIAPGLLLAADVLGRLVAQPGEMAVGIVMAFLGGPFFIALVRRRRLAEL</sequence>
<comment type="caution">
    <text evidence="9">The sequence shown here is derived from an EMBL/GenBank/DDBJ whole genome shotgun (WGS) entry which is preliminary data.</text>
</comment>
<protein>
    <submittedName>
        <fullName evidence="9">Iron ABC transporter permease</fullName>
    </submittedName>
</protein>
<evidence type="ECO:0000256" key="5">
    <source>
        <dbReference type="ARBA" id="ARBA00022692"/>
    </source>
</evidence>
<dbReference type="GO" id="GO:0022857">
    <property type="term" value="F:transmembrane transporter activity"/>
    <property type="evidence" value="ECO:0007669"/>
    <property type="project" value="InterPro"/>
</dbReference>